<name>A0A4R6LHV5_9FIRM</name>
<reference evidence="2 3" key="1">
    <citation type="submission" date="2019-03" db="EMBL/GenBank/DDBJ databases">
        <title>Subsurface microbial communities from deep shales in Ohio and West Virginia, USA.</title>
        <authorList>
            <person name="Wrighton K."/>
        </authorList>
    </citation>
    <scope>NUCLEOTIDE SEQUENCE [LARGE SCALE GENOMIC DNA]</scope>
    <source>
        <strain evidence="2 3">MA284_T2</strain>
    </source>
</reference>
<dbReference type="OrthoDB" id="4016818at2"/>
<keyword evidence="2" id="KW-0808">Transferase</keyword>
<evidence type="ECO:0000313" key="3">
    <source>
        <dbReference type="Proteomes" id="UP000295064"/>
    </source>
</evidence>
<dbReference type="EMBL" id="SNWX01000023">
    <property type="protein sequence ID" value="TDO83495.1"/>
    <property type="molecule type" value="Genomic_DNA"/>
</dbReference>
<accession>A0A4R6LHV5</accession>
<dbReference type="PROSITE" id="PS51186">
    <property type="entry name" value="GNAT"/>
    <property type="match status" value="1"/>
</dbReference>
<dbReference type="Proteomes" id="UP000295064">
    <property type="component" value="Unassembled WGS sequence"/>
</dbReference>
<evidence type="ECO:0000313" key="2">
    <source>
        <dbReference type="EMBL" id="TDO83495.1"/>
    </source>
</evidence>
<gene>
    <name evidence="2" type="ORF">DFR79_12335</name>
</gene>
<dbReference type="GO" id="GO:0016747">
    <property type="term" value="F:acyltransferase activity, transferring groups other than amino-acyl groups"/>
    <property type="evidence" value="ECO:0007669"/>
    <property type="project" value="InterPro"/>
</dbReference>
<organism evidence="2 3">
    <name type="scientific">Halanaerobium saccharolyticum</name>
    <dbReference type="NCBI Taxonomy" id="43595"/>
    <lineage>
        <taxon>Bacteria</taxon>
        <taxon>Bacillati</taxon>
        <taxon>Bacillota</taxon>
        <taxon>Clostridia</taxon>
        <taxon>Halanaerobiales</taxon>
        <taxon>Halanaerobiaceae</taxon>
        <taxon>Halanaerobium</taxon>
    </lineage>
</organism>
<dbReference type="InterPro" id="IPR000182">
    <property type="entry name" value="GNAT_dom"/>
</dbReference>
<dbReference type="AlphaFoldDB" id="A0A4R6LHV5"/>
<proteinExistence type="predicted"/>
<dbReference type="Gene3D" id="3.40.630.30">
    <property type="match status" value="1"/>
</dbReference>
<protein>
    <submittedName>
        <fullName evidence="2">Acetyltransferase (GNAT) family protein</fullName>
    </submittedName>
</protein>
<feature type="domain" description="N-acetyltransferase" evidence="1">
    <location>
        <begin position="26"/>
        <end position="156"/>
    </location>
</feature>
<sequence>MPDMLVKLYDLPDWKQKESELEEKGIKIKRAIPPEKARVLDWIDKHFERAWSSEADVAFSKSPLTIFIAYQEDKILGFACYDTTAKGFFGPTGVCKEARGNGLGTVLLLKSLASLKEGGYAYAVIGGAGPVEYYKKVCNALIIENSEDSIYQDMLI</sequence>
<dbReference type="Pfam" id="PF00583">
    <property type="entry name" value="Acetyltransf_1"/>
    <property type="match status" value="1"/>
</dbReference>
<dbReference type="InterPro" id="IPR016181">
    <property type="entry name" value="Acyl_CoA_acyltransferase"/>
</dbReference>
<dbReference type="SUPFAM" id="SSF55729">
    <property type="entry name" value="Acyl-CoA N-acyltransferases (Nat)"/>
    <property type="match status" value="1"/>
</dbReference>
<evidence type="ECO:0000259" key="1">
    <source>
        <dbReference type="PROSITE" id="PS51186"/>
    </source>
</evidence>
<comment type="caution">
    <text evidence="2">The sequence shown here is derived from an EMBL/GenBank/DDBJ whole genome shotgun (WGS) entry which is preliminary data.</text>
</comment>
<dbReference type="RefSeq" id="WP_133515735.1">
    <property type="nucleotide sequence ID" value="NZ_SNWX01000023.1"/>
</dbReference>